<comment type="caution">
    <text evidence="2">The sequence shown here is derived from an EMBL/GenBank/DDBJ whole genome shotgun (WGS) entry which is preliminary data.</text>
</comment>
<dbReference type="Proteomes" id="UP000078435">
    <property type="component" value="Unassembled WGS sequence"/>
</dbReference>
<gene>
    <name evidence="2" type="ORF">LCR_10820</name>
</gene>
<name>A0A175VKX9_AEREN</name>
<feature type="signal peptide" evidence="1">
    <location>
        <begin position="1"/>
        <end position="17"/>
    </location>
</feature>
<dbReference type="Pfam" id="PF04338">
    <property type="entry name" value="DUF481"/>
    <property type="match status" value="1"/>
</dbReference>
<evidence type="ECO:0000313" key="3">
    <source>
        <dbReference type="Proteomes" id="UP000078435"/>
    </source>
</evidence>
<protein>
    <recommendedName>
        <fullName evidence="4">Peptide chain release factor RF-3</fullName>
    </recommendedName>
</protein>
<accession>A0A175VKX9</accession>
<keyword evidence="1" id="KW-0732">Signal</keyword>
<dbReference type="RefSeq" id="WP_026457253.1">
    <property type="nucleotide sequence ID" value="NZ_AP027939.1"/>
</dbReference>
<reference evidence="2 3" key="1">
    <citation type="submission" date="2016-02" db="EMBL/GenBank/DDBJ databases">
        <title>Draft genome sequence of Aeromonas trota strain 1999lcr isolated from cerebrospinal fluid (CSF).</title>
        <authorList>
            <person name="Dallagassa C.B."/>
            <person name="Prediger K.C."/>
            <person name="Weiss V.A."/>
            <person name="Assis F.E."/>
            <person name="Baura V."/>
            <person name="Cruz L.M."/>
            <person name="Souza E.M."/>
            <person name="Pedrosa F.O."/>
            <person name="Fadel-Picheth C.M."/>
        </authorList>
    </citation>
    <scope>NUCLEOTIDE SEQUENCE [LARGE SCALE GENOMIC DNA]</scope>
    <source>
        <strain evidence="2 3">1999lcr</strain>
    </source>
</reference>
<evidence type="ECO:0008006" key="4">
    <source>
        <dbReference type="Google" id="ProtNLM"/>
    </source>
</evidence>
<dbReference type="EMBL" id="JMGO02000003">
    <property type="protein sequence ID" value="KXU81117.1"/>
    <property type="molecule type" value="Genomic_DNA"/>
</dbReference>
<organism evidence="2 3">
    <name type="scientific">Aeromonas enteropelogenes</name>
    <name type="common">Aeromonas trota</name>
    <dbReference type="NCBI Taxonomy" id="29489"/>
    <lineage>
        <taxon>Bacteria</taxon>
        <taxon>Pseudomonadati</taxon>
        <taxon>Pseudomonadota</taxon>
        <taxon>Gammaproteobacteria</taxon>
        <taxon>Aeromonadales</taxon>
        <taxon>Aeromonadaceae</taxon>
        <taxon>Aeromonas</taxon>
    </lineage>
</organism>
<evidence type="ECO:0000256" key="1">
    <source>
        <dbReference type="SAM" id="SignalP"/>
    </source>
</evidence>
<dbReference type="GeneID" id="92812560"/>
<dbReference type="AlphaFoldDB" id="A0A175VKX9"/>
<sequence>MRYLLLLFMLASPPSWAKDILWMRNGDRLTGTIEEITDESVRIALPYSQAVTIKREAVKRWRLEKQDKPRATAKGGIPLFQGDEDERNAWLWTGNGDLNIKLKENETRTNDINIKGKTEVANLDWRYSLSGEYNYETANGETNSHDYKLNPTLDFFFNNHWFVRNSLNAEYDMLDENYLQLDFSSGPGYRFWNDKRRRLELIAQAGIQRTYFRDGSWTGLRLFDSRIISYPIGSLGWDYRQPFSLWQQQLELFSKGTYLKYLSQPSPYVTLEQDINGSIGLRYYLNDNIRLSWSSELDWQDGEIRYEGVEQSLKESEIRHLISLGASF</sequence>
<dbReference type="InterPro" id="IPR007433">
    <property type="entry name" value="DUF481"/>
</dbReference>
<proteinExistence type="predicted"/>
<evidence type="ECO:0000313" key="2">
    <source>
        <dbReference type="EMBL" id="KXU81117.1"/>
    </source>
</evidence>
<feature type="chain" id="PRO_5008043092" description="Peptide chain release factor RF-3" evidence="1">
    <location>
        <begin position="18"/>
        <end position="328"/>
    </location>
</feature>
<dbReference type="OrthoDB" id="9806250at2"/>